<dbReference type="InterPro" id="IPR016155">
    <property type="entry name" value="Mopterin_synth/thiamin_S_b"/>
</dbReference>
<evidence type="ECO:0000256" key="2">
    <source>
        <dbReference type="HAMAP-Rule" id="MF_00460"/>
    </source>
</evidence>
<evidence type="ECO:0000313" key="5">
    <source>
        <dbReference type="Proteomes" id="UP001501176"/>
    </source>
</evidence>
<dbReference type="Proteomes" id="UP001501176">
    <property type="component" value="Unassembled WGS sequence"/>
</dbReference>
<proteinExistence type="inferred from homology"/>
<dbReference type="RefSeq" id="WP_343820755.1">
    <property type="nucleotide sequence ID" value="NZ_BAAAFN010000011.1"/>
</dbReference>
<gene>
    <name evidence="4" type="ORF">GCM10009125_15040</name>
</gene>
<dbReference type="HAMAP" id="MF_00460">
    <property type="entry name" value="UPF0125_RnfH"/>
    <property type="match status" value="1"/>
</dbReference>
<keyword evidence="5" id="KW-1185">Reference proteome</keyword>
<accession>A0ABN0TPU1</accession>
<evidence type="ECO:0000256" key="3">
    <source>
        <dbReference type="SAM" id="MobiDB-lite"/>
    </source>
</evidence>
<dbReference type="PANTHER" id="PTHR37483:SF1">
    <property type="entry name" value="UPF0125 PROTEIN RATB"/>
    <property type="match status" value="1"/>
</dbReference>
<organism evidence="4 5">
    <name type="scientific">Castellaniella daejeonensis</name>
    <dbReference type="NCBI Taxonomy" id="659013"/>
    <lineage>
        <taxon>Bacteria</taxon>
        <taxon>Pseudomonadati</taxon>
        <taxon>Pseudomonadota</taxon>
        <taxon>Betaproteobacteria</taxon>
        <taxon>Burkholderiales</taxon>
        <taxon>Alcaligenaceae</taxon>
        <taxon>Castellaniella</taxon>
    </lineage>
</organism>
<dbReference type="InterPro" id="IPR037021">
    <property type="entry name" value="RnfH_sf"/>
</dbReference>
<name>A0ABN0TPU1_9BURK</name>
<evidence type="ECO:0000256" key="1">
    <source>
        <dbReference type="ARBA" id="ARBA00010645"/>
    </source>
</evidence>
<dbReference type="SUPFAM" id="SSF54285">
    <property type="entry name" value="MoaD/ThiS"/>
    <property type="match status" value="1"/>
</dbReference>
<dbReference type="Gene3D" id="3.10.20.280">
    <property type="entry name" value="RnfH-like"/>
    <property type="match status" value="1"/>
</dbReference>
<feature type="compositionally biased region" description="Basic residues" evidence="3">
    <location>
        <begin position="82"/>
        <end position="98"/>
    </location>
</feature>
<comment type="similarity">
    <text evidence="1 2">Belongs to the UPF0125 (RnfH) family.</text>
</comment>
<protein>
    <recommendedName>
        <fullName evidence="2">UPF0125 protein GCM10009125_15040</fullName>
    </recommendedName>
</protein>
<sequence length="105" mass="12163">MRIHLAFAAPTRLWQQALDVPEGTTVGQALALSSFAREFPEFTDHPPALGVYGERCDARRMLREDDRVELYRPLVFDPLESRRRRAAHRRESGRRHAKANVPRNQ</sequence>
<feature type="region of interest" description="Disordered" evidence="3">
    <location>
        <begin position="82"/>
        <end position="105"/>
    </location>
</feature>
<evidence type="ECO:0000313" key="4">
    <source>
        <dbReference type="EMBL" id="GAA0227041.1"/>
    </source>
</evidence>
<dbReference type="PANTHER" id="PTHR37483">
    <property type="entry name" value="UPF0125 PROTEIN RATB"/>
    <property type="match status" value="1"/>
</dbReference>
<comment type="caution">
    <text evidence="4">The sequence shown here is derived from an EMBL/GenBank/DDBJ whole genome shotgun (WGS) entry which is preliminary data.</text>
</comment>
<dbReference type="NCBIfam" id="NF002490">
    <property type="entry name" value="PRK01777.1"/>
    <property type="match status" value="1"/>
</dbReference>
<reference evidence="4 5" key="1">
    <citation type="journal article" date="2019" name="Int. J. Syst. Evol. Microbiol.">
        <title>The Global Catalogue of Microorganisms (GCM) 10K type strain sequencing project: providing services to taxonomists for standard genome sequencing and annotation.</title>
        <authorList>
            <consortium name="The Broad Institute Genomics Platform"/>
            <consortium name="The Broad Institute Genome Sequencing Center for Infectious Disease"/>
            <person name="Wu L."/>
            <person name="Ma J."/>
        </authorList>
    </citation>
    <scope>NUCLEOTIDE SEQUENCE [LARGE SCALE GENOMIC DNA]</scope>
    <source>
        <strain evidence="4 5">JCM 16240</strain>
    </source>
</reference>
<dbReference type="InterPro" id="IPR005346">
    <property type="entry name" value="RnfH"/>
</dbReference>
<dbReference type="Pfam" id="PF03658">
    <property type="entry name" value="Ub-RnfH"/>
    <property type="match status" value="1"/>
</dbReference>
<dbReference type="EMBL" id="BAAAFN010000011">
    <property type="protein sequence ID" value="GAA0227041.1"/>
    <property type="molecule type" value="Genomic_DNA"/>
</dbReference>